<evidence type="ECO:0000256" key="1">
    <source>
        <dbReference type="ARBA" id="ARBA00022729"/>
    </source>
</evidence>
<dbReference type="Gene3D" id="4.10.1080.10">
    <property type="entry name" value="TSP type-3 repeat"/>
    <property type="match status" value="1"/>
</dbReference>
<dbReference type="Pfam" id="PF02412">
    <property type="entry name" value="TSP_3"/>
    <property type="match status" value="2"/>
</dbReference>
<feature type="non-terminal residue" evidence="4">
    <location>
        <position position="235"/>
    </location>
</feature>
<dbReference type="GO" id="GO:0007155">
    <property type="term" value="P:cell adhesion"/>
    <property type="evidence" value="ECO:0007669"/>
    <property type="project" value="InterPro"/>
</dbReference>
<dbReference type="Proteomes" id="UP000031197">
    <property type="component" value="Unassembled WGS sequence"/>
</dbReference>
<comment type="caution">
    <text evidence="4">The sequence shown here is derived from an EMBL/GenBank/DDBJ whole genome shotgun (WGS) entry which is preliminary data.</text>
</comment>
<dbReference type="GO" id="GO:0005509">
    <property type="term" value="F:calcium ion binding"/>
    <property type="evidence" value="ECO:0007669"/>
    <property type="project" value="InterPro"/>
</dbReference>
<evidence type="ECO:0000313" key="4">
    <source>
        <dbReference type="EMBL" id="KHT46821.1"/>
    </source>
</evidence>
<dbReference type="RefSeq" id="WP_039222382.1">
    <property type="nucleotide sequence ID" value="NZ_JWLW01000051.1"/>
</dbReference>
<organism evidence="4 5">
    <name type="scientific">Alteromonas marina</name>
    <dbReference type="NCBI Taxonomy" id="203795"/>
    <lineage>
        <taxon>Bacteria</taxon>
        <taxon>Pseudomonadati</taxon>
        <taxon>Pseudomonadota</taxon>
        <taxon>Gammaproteobacteria</taxon>
        <taxon>Alteromonadales</taxon>
        <taxon>Alteromonadaceae</taxon>
        <taxon>Alteromonas/Salinimonas group</taxon>
        <taxon>Alteromonas</taxon>
    </lineage>
</organism>
<name>A0A0B3YWM8_9ALTE</name>
<gene>
    <name evidence="4" type="ORF">RJ41_14690</name>
</gene>
<evidence type="ECO:0000256" key="3">
    <source>
        <dbReference type="SAM" id="MobiDB-lite"/>
    </source>
</evidence>
<sequence>MIKRLLGTLALTTVSMTTQCSELYFKLVTPRSMESETKITASIELNLSLDSPEVHGLAVKVFFNSDLVKTVQSEDNKLVGFLGSSQLVEDSTDEDKNTQTTHFVTLAWISPELPLPLENGMIISDIRVEAEELDNLELTLIPNELPGIKTFPNISILHTELEDKDADTILDELDNCPTIANQDQLDTDSDGLGDACDSDDDNDGMPDVYEARVGLNPLVADADGDADGDGLTNLE</sequence>
<proteinExistence type="predicted"/>
<dbReference type="AlphaFoldDB" id="A0A0B3YWM8"/>
<dbReference type="SUPFAM" id="SSF103647">
    <property type="entry name" value="TSP type-3 repeat"/>
    <property type="match status" value="1"/>
</dbReference>
<dbReference type="InterPro" id="IPR028974">
    <property type="entry name" value="TSP_type-3_rpt"/>
</dbReference>
<keyword evidence="5" id="KW-1185">Reference proteome</keyword>
<dbReference type="EMBL" id="JWLW01000051">
    <property type="protein sequence ID" value="KHT46821.1"/>
    <property type="molecule type" value="Genomic_DNA"/>
</dbReference>
<keyword evidence="2" id="KW-0106">Calcium</keyword>
<evidence type="ECO:0000256" key="2">
    <source>
        <dbReference type="ARBA" id="ARBA00022837"/>
    </source>
</evidence>
<protein>
    <submittedName>
        <fullName evidence="4">Uncharacterized protein</fullName>
    </submittedName>
</protein>
<feature type="compositionally biased region" description="Acidic residues" evidence="3">
    <location>
        <begin position="185"/>
        <end position="204"/>
    </location>
</feature>
<dbReference type="PANTHER" id="PTHR10199:SF100">
    <property type="entry name" value="THROMBOSPONDIN, ISOFORM A"/>
    <property type="match status" value="1"/>
</dbReference>
<dbReference type="PANTHER" id="PTHR10199">
    <property type="entry name" value="THROMBOSPONDIN"/>
    <property type="match status" value="1"/>
</dbReference>
<reference evidence="4 5" key="1">
    <citation type="submission" date="2014-12" db="EMBL/GenBank/DDBJ databases">
        <title>Genome sequencing of Alteromonas marina AD001.</title>
        <authorList>
            <person name="Adrian T.G.S."/>
            <person name="Chan K.G."/>
        </authorList>
    </citation>
    <scope>NUCLEOTIDE SEQUENCE [LARGE SCALE GENOMIC DNA]</scope>
    <source>
        <strain evidence="4 5">AD001</strain>
    </source>
</reference>
<keyword evidence="1" id="KW-0732">Signal</keyword>
<evidence type="ECO:0000313" key="5">
    <source>
        <dbReference type="Proteomes" id="UP000031197"/>
    </source>
</evidence>
<dbReference type="InterPro" id="IPR003367">
    <property type="entry name" value="Thrombospondin_3-like_rpt"/>
</dbReference>
<feature type="region of interest" description="Disordered" evidence="3">
    <location>
        <begin position="182"/>
        <end position="206"/>
    </location>
</feature>
<accession>A0A0B3YWM8</accession>